<reference evidence="9" key="1">
    <citation type="submission" date="2022-07" db="EMBL/GenBank/DDBJ databases">
        <title>Complete Genome Sequence of the Radioresistant Bacterium Deinococcus aetherius ST0316, Isolated from the Air Dust collected in Lower Stratosphere above Japan.</title>
        <authorList>
            <person name="Satoh K."/>
            <person name="Hagiwara K."/>
            <person name="Katsumata K."/>
            <person name="Kubo A."/>
            <person name="Yokobori S."/>
            <person name="Yamagishi A."/>
            <person name="Oono Y."/>
            <person name="Narumi I."/>
        </authorList>
    </citation>
    <scope>NUCLEOTIDE SEQUENCE</scope>
    <source>
        <strain evidence="9">ST0316</strain>
    </source>
</reference>
<comment type="similarity">
    <text evidence="1">Belongs to the sigma-70 factor family. ECF subfamily.</text>
</comment>
<dbReference type="SUPFAM" id="SSF88659">
    <property type="entry name" value="Sigma3 and sigma4 domains of RNA polymerase sigma factors"/>
    <property type="match status" value="1"/>
</dbReference>
<evidence type="ECO:0000256" key="3">
    <source>
        <dbReference type="ARBA" id="ARBA00023082"/>
    </source>
</evidence>
<keyword evidence="5" id="KW-0804">Transcription</keyword>
<keyword evidence="4" id="KW-0238">DNA-binding</keyword>
<dbReference type="PANTHER" id="PTHR43133">
    <property type="entry name" value="RNA POLYMERASE ECF-TYPE SIGMA FACTO"/>
    <property type="match status" value="1"/>
</dbReference>
<dbReference type="SUPFAM" id="SSF88946">
    <property type="entry name" value="Sigma2 domain of RNA polymerase sigma factors"/>
    <property type="match status" value="1"/>
</dbReference>
<dbReference type="PANTHER" id="PTHR43133:SF62">
    <property type="entry name" value="RNA POLYMERASE SIGMA FACTOR SIGZ"/>
    <property type="match status" value="1"/>
</dbReference>
<evidence type="ECO:0000259" key="7">
    <source>
        <dbReference type="Pfam" id="PF04542"/>
    </source>
</evidence>
<evidence type="ECO:0000313" key="10">
    <source>
        <dbReference type="Proteomes" id="UP001064971"/>
    </source>
</evidence>
<dbReference type="InterPro" id="IPR013325">
    <property type="entry name" value="RNA_pol_sigma_r2"/>
</dbReference>
<name>A0ABM8AFD3_9DEIO</name>
<evidence type="ECO:0000313" key="9">
    <source>
        <dbReference type="EMBL" id="BDP42521.1"/>
    </source>
</evidence>
<organism evidence="9 10">
    <name type="scientific">Deinococcus aetherius</name>
    <dbReference type="NCBI Taxonomy" id="200252"/>
    <lineage>
        <taxon>Bacteria</taxon>
        <taxon>Thermotogati</taxon>
        <taxon>Deinococcota</taxon>
        <taxon>Deinococci</taxon>
        <taxon>Deinococcales</taxon>
        <taxon>Deinococcaceae</taxon>
        <taxon>Deinococcus</taxon>
    </lineage>
</organism>
<dbReference type="InterPro" id="IPR007630">
    <property type="entry name" value="RNA_pol_sigma70_r4"/>
</dbReference>
<feature type="region of interest" description="Disordered" evidence="6">
    <location>
        <begin position="143"/>
        <end position="168"/>
    </location>
</feature>
<accession>A0ABM8AFD3</accession>
<evidence type="ECO:0000256" key="4">
    <source>
        <dbReference type="ARBA" id="ARBA00023125"/>
    </source>
</evidence>
<keyword evidence="2" id="KW-0805">Transcription regulation</keyword>
<dbReference type="InterPro" id="IPR039425">
    <property type="entry name" value="RNA_pol_sigma-70-like"/>
</dbReference>
<evidence type="ECO:0000256" key="2">
    <source>
        <dbReference type="ARBA" id="ARBA00023015"/>
    </source>
</evidence>
<dbReference type="NCBIfam" id="TIGR02937">
    <property type="entry name" value="sigma70-ECF"/>
    <property type="match status" value="1"/>
</dbReference>
<dbReference type="EMBL" id="AP026560">
    <property type="protein sequence ID" value="BDP42521.1"/>
    <property type="molecule type" value="Genomic_DNA"/>
</dbReference>
<proteinExistence type="inferred from homology"/>
<feature type="domain" description="RNA polymerase sigma-70 region 4" evidence="8">
    <location>
        <begin position="174"/>
        <end position="221"/>
    </location>
</feature>
<dbReference type="CDD" id="cd06171">
    <property type="entry name" value="Sigma70_r4"/>
    <property type="match status" value="1"/>
</dbReference>
<dbReference type="Pfam" id="PF04542">
    <property type="entry name" value="Sigma70_r2"/>
    <property type="match status" value="1"/>
</dbReference>
<feature type="compositionally biased region" description="Basic and acidic residues" evidence="6">
    <location>
        <begin position="157"/>
        <end position="168"/>
    </location>
</feature>
<dbReference type="Proteomes" id="UP001064971">
    <property type="component" value="Chromosome"/>
</dbReference>
<dbReference type="InterPro" id="IPR014284">
    <property type="entry name" value="RNA_pol_sigma-70_dom"/>
</dbReference>
<dbReference type="InterPro" id="IPR036388">
    <property type="entry name" value="WH-like_DNA-bd_sf"/>
</dbReference>
<evidence type="ECO:0000256" key="6">
    <source>
        <dbReference type="SAM" id="MobiDB-lite"/>
    </source>
</evidence>
<feature type="domain" description="RNA polymerase sigma-70 region 2" evidence="7">
    <location>
        <begin position="69"/>
        <end position="135"/>
    </location>
</feature>
<sequence>MGMIAPVGAGRVLRLNWEGAGARTLGVTWLSAELAWARGRRSVGADPVPDDGTLAARLRGRDEEALAELYDRHAGAVHGVLVRLLGAAGAADTLQEVFLTLWNHPERYDPARAGLRAYLLVLARSRALDRLRAERAHLPLVDEAGETLPLPDPRPGPGERAEAERRGERVRAGLAHLSPAHRETVSRAFLQGQSREEIAGAMGVPVGTVKSRLKYALDHLRRVLGEEAGTWLD</sequence>
<dbReference type="Gene3D" id="1.10.1740.10">
    <property type="match status" value="1"/>
</dbReference>
<keyword evidence="3" id="KW-0731">Sigma factor</keyword>
<dbReference type="Gene3D" id="1.10.10.10">
    <property type="entry name" value="Winged helix-like DNA-binding domain superfamily/Winged helix DNA-binding domain"/>
    <property type="match status" value="1"/>
</dbReference>
<dbReference type="RefSeq" id="WP_264775215.1">
    <property type="nucleotide sequence ID" value="NZ_AP026560.1"/>
</dbReference>
<evidence type="ECO:0000256" key="5">
    <source>
        <dbReference type="ARBA" id="ARBA00023163"/>
    </source>
</evidence>
<gene>
    <name evidence="9" type="ORF">DAETH_24900</name>
</gene>
<protein>
    <submittedName>
        <fullName evidence="9">RNA polymerase</fullName>
    </submittedName>
</protein>
<keyword evidence="10" id="KW-1185">Reference proteome</keyword>
<dbReference type="Pfam" id="PF04545">
    <property type="entry name" value="Sigma70_r4"/>
    <property type="match status" value="1"/>
</dbReference>
<dbReference type="InterPro" id="IPR013324">
    <property type="entry name" value="RNA_pol_sigma_r3/r4-like"/>
</dbReference>
<dbReference type="InterPro" id="IPR007627">
    <property type="entry name" value="RNA_pol_sigma70_r2"/>
</dbReference>
<evidence type="ECO:0000256" key="1">
    <source>
        <dbReference type="ARBA" id="ARBA00010641"/>
    </source>
</evidence>
<evidence type="ECO:0000259" key="8">
    <source>
        <dbReference type="Pfam" id="PF04545"/>
    </source>
</evidence>